<evidence type="ECO:0000313" key="2">
    <source>
        <dbReference type="EMBL" id="EMF15179.1"/>
    </source>
</evidence>
<feature type="region of interest" description="Disordered" evidence="1">
    <location>
        <begin position="208"/>
        <end position="228"/>
    </location>
</feature>
<keyword evidence="3" id="KW-1185">Reference proteome</keyword>
<dbReference type="GO" id="GO:0005840">
    <property type="term" value="C:ribosome"/>
    <property type="evidence" value="ECO:0007669"/>
    <property type="project" value="UniProtKB-KW"/>
</dbReference>
<dbReference type="Gene3D" id="3.40.50.790">
    <property type="match status" value="1"/>
</dbReference>
<evidence type="ECO:0000256" key="1">
    <source>
        <dbReference type="SAM" id="MobiDB-lite"/>
    </source>
</evidence>
<dbReference type="Proteomes" id="UP000016931">
    <property type="component" value="Unassembled WGS sequence"/>
</dbReference>
<feature type="compositionally biased region" description="Basic and acidic residues" evidence="1">
    <location>
        <begin position="382"/>
        <end position="419"/>
    </location>
</feature>
<dbReference type="GO" id="GO:0003723">
    <property type="term" value="F:RNA binding"/>
    <property type="evidence" value="ECO:0007669"/>
    <property type="project" value="InterPro"/>
</dbReference>
<dbReference type="HOGENOM" id="CLU_026457_5_0_1"/>
<dbReference type="InterPro" id="IPR023674">
    <property type="entry name" value="Ribosomal_uL1-like"/>
</dbReference>
<dbReference type="InterPro" id="IPR028364">
    <property type="entry name" value="Ribosomal_uL1/biogenesis"/>
</dbReference>
<reference evidence="2 3" key="1">
    <citation type="journal article" date="2012" name="PLoS Pathog.">
        <title>Diverse lifestyles and strategies of plant pathogenesis encoded in the genomes of eighteen Dothideomycetes fungi.</title>
        <authorList>
            <person name="Ohm R.A."/>
            <person name="Feau N."/>
            <person name="Henrissat B."/>
            <person name="Schoch C.L."/>
            <person name="Horwitz B.A."/>
            <person name="Barry K.W."/>
            <person name="Condon B.J."/>
            <person name="Copeland A.C."/>
            <person name="Dhillon B."/>
            <person name="Glaser F."/>
            <person name="Hesse C.N."/>
            <person name="Kosti I."/>
            <person name="LaButti K."/>
            <person name="Lindquist E.A."/>
            <person name="Lucas S."/>
            <person name="Salamov A.A."/>
            <person name="Bradshaw R.E."/>
            <person name="Ciuffetti L."/>
            <person name="Hamelin R.C."/>
            <person name="Kema G.H.J."/>
            <person name="Lawrence C."/>
            <person name="Scott J.A."/>
            <person name="Spatafora J.W."/>
            <person name="Turgeon B.G."/>
            <person name="de Wit P.J.G.M."/>
            <person name="Zhong S."/>
            <person name="Goodwin S.B."/>
            <person name="Grigoriev I.V."/>
        </authorList>
    </citation>
    <scope>NUCLEOTIDE SEQUENCE [LARGE SCALE GENOMIC DNA]</scope>
    <source>
        <strain evidence="2 3">SO2202</strain>
    </source>
</reference>
<dbReference type="RefSeq" id="XP_016763300.1">
    <property type="nucleotide sequence ID" value="XM_016907936.1"/>
</dbReference>
<dbReference type="GeneID" id="27905073"/>
<dbReference type="STRING" id="692275.M3DBE7"/>
<feature type="region of interest" description="Disordered" evidence="1">
    <location>
        <begin position="345"/>
        <end position="436"/>
    </location>
</feature>
<name>M3DBE7_SPHMS</name>
<dbReference type="eggNOG" id="KOG1685">
    <property type="taxonomic scope" value="Eukaryota"/>
</dbReference>
<dbReference type="OMA" id="PQRAYKN"/>
<keyword evidence="2" id="KW-0689">Ribosomal protein</keyword>
<dbReference type="OrthoDB" id="10251727at2759"/>
<dbReference type="CDD" id="cd00403">
    <property type="entry name" value="Ribosomal_L1"/>
    <property type="match status" value="1"/>
</dbReference>
<dbReference type="PANTHER" id="PTHR23105">
    <property type="entry name" value="RIBOSOMAL PROTEIN L7AE FAMILY MEMBER"/>
    <property type="match status" value="1"/>
</dbReference>
<dbReference type="EMBL" id="KB456261">
    <property type="protein sequence ID" value="EMF15179.1"/>
    <property type="molecule type" value="Genomic_DNA"/>
</dbReference>
<proteinExistence type="predicted"/>
<organism evidence="2 3">
    <name type="scientific">Sphaerulina musiva (strain SO2202)</name>
    <name type="common">Poplar stem canker fungus</name>
    <name type="synonym">Septoria musiva</name>
    <dbReference type="NCBI Taxonomy" id="692275"/>
    <lineage>
        <taxon>Eukaryota</taxon>
        <taxon>Fungi</taxon>
        <taxon>Dikarya</taxon>
        <taxon>Ascomycota</taxon>
        <taxon>Pezizomycotina</taxon>
        <taxon>Dothideomycetes</taxon>
        <taxon>Dothideomycetidae</taxon>
        <taxon>Mycosphaerellales</taxon>
        <taxon>Mycosphaerellaceae</taxon>
        <taxon>Sphaerulina</taxon>
    </lineage>
</organism>
<dbReference type="Pfam" id="PF00687">
    <property type="entry name" value="Ribosomal_L1"/>
    <property type="match status" value="1"/>
</dbReference>
<sequence>MAPSRVLTKKVHTEIAVPASSSPYQLVPSQTLKASTALLKKINSDAAAKTSSLEKTNLLADADDGEEVDEDVPVWLILTTKKHIVDKKRLKPGKIVLHTPIRSVDEEGLRICLITADPQRQYKDLVAEASFPLDVGKRIARVIGLEKLKTKYKSYESKRQLFSEYDVFLADDRIITYLPSVLGKVFYKGGSKRPIPVSLEGKKQNILENGEKRKKLSEGGSKVEKKDVRPEDIAHEVTKALGSALVHLAPSTTTAIKVGKASMTPEQVQANIEAVVAGMVEKYVPQQWKNVRAVHIKGPETAALPIWLAEELWADEADVLEEAPTKENPGKKRKRSAFALTDANGTEYVEVPGPDGKMRKIEKKSKGSQAEIEDESTLSKKSKTETKEELEAKESDKAEKAARKEALKRQKAAASEKMKVAVNGDLKKSKKVKSKV</sequence>
<dbReference type="SUPFAM" id="SSF56808">
    <property type="entry name" value="Ribosomal protein L1"/>
    <property type="match status" value="1"/>
</dbReference>
<dbReference type="InterPro" id="IPR016095">
    <property type="entry name" value="Ribosomal_uL1_3-a/b-sand"/>
</dbReference>
<dbReference type="AlphaFoldDB" id="M3DBE7"/>
<gene>
    <name evidence="2" type="ORF">SEPMUDRAFT_161417</name>
</gene>
<protein>
    <submittedName>
        <fullName evidence="2">Ribosomal protein L1</fullName>
    </submittedName>
</protein>
<keyword evidence="2" id="KW-0687">Ribonucleoprotein</keyword>
<dbReference type="InterPro" id="IPR050257">
    <property type="entry name" value="eL8/uL1-like"/>
</dbReference>
<evidence type="ECO:0000313" key="3">
    <source>
        <dbReference type="Proteomes" id="UP000016931"/>
    </source>
</evidence>
<accession>M3DBE7</accession>